<proteinExistence type="predicted"/>
<dbReference type="EMBL" id="MLAW01000074">
    <property type="protein sequence ID" value="OJJ15011.1"/>
    <property type="molecule type" value="Genomic_DNA"/>
</dbReference>
<dbReference type="InterPro" id="IPR054611">
    <property type="entry name" value="NCAB"/>
</dbReference>
<keyword evidence="3" id="KW-1185">Reference proteome</keyword>
<protein>
    <recommendedName>
        <fullName evidence="1">AAA+ ATPase domain-containing protein</fullName>
    </recommendedName>
</protein>
<dbReference type="AlphaFoldDB" id="A0A1L9QJR9"/>
<dbReference type="STRING" id="1925591.BI308_24645"/>
<evidence type="ECO:0000313" key="2">
    <source>
        <dbReference type="EMBL" id="OJJ15011.1"/>
    </source>
</evidence>
<evidence type="ECO:0000313" key="3">
    <source>
        <dbReference type="Proteomes" id="UP000183940"/>
    </source>
</evidence>
<dbReference type="Proteomes" id="UP000183940">
    <property type="component" value="Unassembled WGS sequence"/>
</dbReference>
<dbReference type="PANTHER" id="PTHR46844">
    <property type="entry name" value="SLR5058 PROTEIN"/>
    <property type="match status" value="1"/>
</dbReference>
<dbReference type="Pfam" id="PF22724">
    <property type="entry name" value="NCAB1"/>
    <property type="match status" value="1"/>
</dbReference>
<dbReference type="Pfam" id="PF05729">
    <property type="entry name" value="NACHT"/>
    <property type="match status" value="1"/>
</dbReference>
<sequence length="1093" mass="126303">MEDLHQEVTEFRQEVRQGLAAMQYPSEERSLSTDEWQDMCRQMLERKTQLTSNTVLGQVYGNRNLIDEDLFVDLALVKPKRSQNEKYGQDIDPARGSDLFARQEETVEKRFAYREFLDEIIGKRTEKQIAIIGEPGAGKTTLLQKLAFWLLQQTDDLVIWVDLAELGIQPLGEYLEEKWLKEALGQSREEIRADWEQKFKGGAVWLLLDGLDEMSQTDQQALKFRGWVTDARIIVTCRLNLWQANPSQLQGFQTYLTQPFQDEQVQEFIRRWFPGLVESGEAVQLAESLWSELQAAGKERIKDLCRNPLRLTLLCSTWKVEDALPETMAELYAGFVEAMYAWKKKAFTVEKEEKKHLNAALGALAKASLEAETSRFRLTHRLVCEYFGELDEDSLVLRLGWLNEVGVAAENPREKVYAFYHATFQEYFAALAVEDWDYFLPKDHGDRPVEGKRYRIFEPQWKQVILLWLGRWDILDEQKKAFIEKLVNFNDGCGEWKFADINIGFYEYHAYCLAATGMTEFKDFKNSSLAGTMVEQIVKWAFGYFNEKTKQWQNYIDPLRRHSKYITLLELDPNQVFNCMRDLIDKNPGATWIFVENGYGYILKQIARIHRKNKVVEDISNDVLQILWRQAETPECEKEILDIVRCLVDLDPSNVNLTETVLDVIEKSYNGKKGQEAAEMLDKFSFSNHKDKVIEGLHHIVQKSESIYGRICAAYGLFIVDPMNLTSKSKELLNDIIYGIEQEKISLEKSLNYTRLNIWIYIESKKQAVTFAAYILGKVDPGNPKAISVLENRARLKDQVLARAYLGCIDPGNDLSLHLKKENSPQDDEQVLYSDLQEKNDLLSETIPVLVELLQTTDSRMIQHDASRCLRNHLTTNILREEAVSVLKAFPDVPINENQYAVFNDDSYYDLSCVQRYELFWNCAENLPYPDFYRAWHHPPTTPHPEVTEQTPHSSAQSFASPFTCESLQHLPIYCLKADILADETDTSEIASTLCQLIWDEAFPNEDYPKKVTKPSKLREHLKQLKLRQNLPKLAILITDCPPRDELIAFCRKLTNIVAIAWLTDAPLEAPLKGFPPNQIQLISAIEAWLEEM</sequence>
<dbReference type="PANTHER" id="PTHR46844:SF1">
    <property type="entry name" value="SLR5058 PROTEIN"/>
    <property type="match status" value="1"/>
</dbReference>
<dbReference type="Gene3D" id="3.40.50.300">
    <property type="entry name" value="P-loop containing nucleotide triphosphate hydrolases"/>
    <property type="match status" value="1"/>
</dbReference>
<organism evidence="2 3">
    <name type="scientific">Roseofilum reptotaenium AO1-A</name>
    <dbReference type="NCBI Taxonomy" id="1925591"/>
    <lineage>
        <taxon>Bacteria</taxon>
        <taxon>Bacillati</taxon>
        <taxon>Cyanobacteriota</taxon>
        <taxon>Cyanophyceae</taxon>
        <taxon>Desertifilales</taxon>
        <taxon>Desertifilaceae</taxon>
        <taxon>Roseofilum</taxon>
    </lineage>
</organism>
<reference evidence="2" key="1">
    <citation type="submission" date="2016-10" db="EMBL/GenBank/DDBJ databases">
        <title>CRISPR-Cas defence system in Roseofilum reptotaenium: evidence of a bacteriophage-cyanobacterium arms race in the coral black band disease.</title>
        <authorList>
            <person name="Buerger P."/>
            <person name="Wood-Charlson E.M."/>
            <person name="Weynberg K.D."/>
            <person name="Willis B."/>
            <person name="Van Oppen M.J."/>
        </authorList>
    </citation>
    <scope>NUCLEOTIDE SEQUENCE [LARGE SCALE GENOMIC DNA]</scope>
    <source>
        <strain evidence="2">AO1-A</strain>
    </source>
</reference>
<dbReference type="InterPro" id="IPR054570">
    <property type="entry name" value="NCC-H_dom"/>
</dbReference>
<feature type="domain" description="AAA+ ATPase" evidence="1">
    <location>
        <begin position="125"/>
        <end position="260"/>
    </location>
</feature>
<accession>A0A1L9QJR9</accession>
<dbReference type="InterPro" id="IPR027417">
    <property type="entry name" value="P-loop_NTPase"/>
</dbReference>
<name>A0A1L9QJR9_9CYAN</name>
<dbReference type="InterPro" id="IPR007111">
    <property type="entry name" value="NACHT_NTPase"/>
</dbReference>
<dbReference type="Pfam" id="PF22730">
    <property type="entry name" value="NCC-H"/>
    <property type="match status" value="1"/>
</dbReference>
<evidence type="ECO:0000259" key="1">
    <source>
        <dbReference type="SMART" id="SM00382"/>
    </source>
</evidence>
<dbReference type="InterPro" id="IPR003593">
    <property type="entry name" value="AAA+_ATPase"/>
</dbReference>
<gene>
    <name evidence="2" type="ORF">BI308_24645</name>
</gene>
<dbReference type="SMART" id="SM00382">
    <property type="entry name" value="AAA"/>
    <property type="match status" value="1"/>
</dbReference>
<dbReference type="SUPFAM" id="SSF52540">
    <property type="entry name" value="P-loop containing nucleoside triphosphate hydrolases"/>
    <property type="match status" value="1"/>
</dbReference>
<comment type="caution">
    <text evidence="2">The sequence shown here is derived from an EMBL/GenBank/DDBJ whole genome shotgun (WGS) entry which is preliminary data.</text>
</comment>